<evidence type="ECO:0000256" key="1">
    <source>
        <dbReference type="SAM" id="Phobius"/>
    </source>
</evidence>
<comment type="caution">
    <text evidence="2">The sequence shown here is derived from an EMBL/GenBank/DDBJ whole genome shotgun (WGS) entry which is preliminary data.</text>
</comment>
<sequence>MSGHTEILDAPHQLPAVSSPAPPPAPRTIEAGLPPAVRTIVNSHLIIWTVILTFGPLGLPLIWLSPKYPLWSKLLVTFVTLGVTIVLPIAVTLYCSQFLIQPVLEAMQHANAAGGAL</sequence>
<dbReference type="OrthoDB" id="282933at2"/>
<name>A0A2S8F557_9BACT</name>
<dbReference type="Proteomes" id="UP000239388">
    <property type="component" value="Unassembled WGS sequence"/>
</dbReference>
<keyword evidence="1" id="KW-1133">Transmembrane helix</keyword>
<keyword evidence="1" id="KW-0472">Membrane</keyword>
<gene>
    <name evidence="2" type="ORF">C5Y98_27755</name>
</gene>
<keyword evidence="1" id="KW-0812">Transmembrane</keyword>
<evidence type="ECO:0000313" key="2">
    <source>
        <dbReference type="EMBL" id="PQO27054.1"/>
    </source>
</evidence>
<accession>A0A2S8F557</accession>
<feature type="transmembrane region" description="Helical" evidence="1">
    <location>
        <begin position="70"/>
        <end position="95"/>
    </location>
</feature>
<proteinExistence type="predicted"/>
<dbReference type="AlphaFoldDB" id="A0A2S8F557"/>
<feature type="transmembrane region" description="Helical" evidence="1">
    <location>
        <begin position="45"/>
        <end position="64"/>
    </location>
</feature>
<dbReference type="EMBL" id="PUIB01000028">
    <property type="protein sequence ID" value="PQO27054.1"/>
    <property type="molecule type" value="Genomic_DNA"/>
</dbReference>
<organism evidence="2 3">
    <name type="scientific">Blastopirellula marina</name>
    <dbReference type="NCBI Taxonomy" id="124"/>
    <lineage>
        <taxon>Bacteria</taxon>
        <taxon>Pseudomonadati</taxon>
        <taxon>Planctomycetota</taxon>
        <taxon>Planctomycetia</taxon>
        <taxon>Pirellulales</taxon>
        <taxon>Pirellulaceae</taxon>
        <taxon>Blastopirellula</taxon>
    </lineage>
</organism>
<reference evidence="2 3" key="1">
    <citation type="submission" date="2018-02" db="EMBL/GenBank/DDBJ databases">
        <title>Comparative genomes isolates from brazilian mangrove.</title>
        <authorList>
            <person name="Araujo J.E."/>
            <person name="Taketani R.G."/>
            <person name="Silva M.C.P."/>
            <person name="Loureco M.V."/>
            <person name="Andreote F.D."/>
        </authorList>
    </citation>
    <scope>NUCLEOTIDE SEQUENCE [LARGE SCALE GENOMIC DNA]</scope>
    <source>
        <strain evidence="2 3">NAP PRIS-MGV</strain>
    </source>
</reference>
<dbReference type="RefSeq" id="WP_105359584.1">
    <property type="nucleotide sequence ID" value="NZ_PUIB01000028.1"/>
</dbReference>
<evidence type="ECO:0000313" key="3">
    <source>
        <dbReference type="Proteomes" id="UP000239388"/>
    </source>
</evidence>
<protein>
    <submittedName>
        <fullName evidence="2">Uncharacterized protein</fullName>
    </submittedName>
</protein>